<evidence type="ECO:0000256" key="6">
    <source>
        <dbReference type="ARBA" id="ARBA00022753"/>
    </source>
</evidence>
<dbReference type="InterPro" id="IPR044538">
    <property type="entry name" value="Vta1-like"/>
</dbReference>
<evidence type="ECO:0000256" key="7">
    <source>
        <dbReference type="ARBA" id="ARBA00022927"/>
    </source>
</evidence>
<dbReference type="Pfam" id="PF04652">
    <property type="entry name" value="Vta1"/>
    <property type="match status" value="1"/>
</dbReference>
<evidence type="ECO:0000259" key="10">
    <source>
        <dbReference type="Pfam" id="PF04652"/>
    </source>
</evidence>
<gene>
    <name evidence="12" type="ORF">TcWFU_007365</name>
</gene>
<keyword evidence="6" id="KW-0967">Endosome</keyword>
<evidence type="ECO:0000256" key="2">
    <source>
        <dbReference type="ARBA" id="ARBA00004496"/>
    </source>
</evidence>
<dbReference type="PANTHER" id="PTHR46009:SF1">
    <property type="entry name" value="VACUOLAR PROTEIN SORTING-ASSOCIATED PROTEIN VTA1 HOMOLOG"/>
    <property type="match status" value="1"/>
</dbReference>
<feature type="domain" description="Vta1 C-terminal" evidence="11">
    <location>
        <begin position="172"/>
        <end position="207"/>
    </location>
</feature>
<protein>
    <submittedName>
        <fullName evidence="12">Uncharacterized protein</fullName>
    </submittedName>
</protein>
<sequence>MGLKPEFKCKESRDFITKLLDYLAEAKKANAGDPLYAEEKVGLGYVEQQALDHFTVAFKKDEAGDFGSFLTASALLEVLTLNGETNAELTNARKYAKYKVLHIIDCKKRNVRPVAGPLTEGDASVTPNIVGLHDDPLLPTTSKSRPDPAPAEATGHESKSSGGDEREELSADVCEKAIKAAKFAISSLQYKDRDSAINYLKEALSLLSKH</sequence>
<dbReference type="InterPro" id="IPR023175">
    <property type="entry name" value="Vta1/CALS_N_sf"/>
</dbReference>
<dbReference type="Pfam" id="PF18097">
    <property type="entry name" value="Vta1_C"/>
    <property type="match status" value="1"/>
</dbReference>
<evidence type="ECO:0000259" key="11">
    <source>
        <dbReference type="Pfam" id="PF18097"/>
    </source>
</evidence>
<keyword evidence="13" id="KW-1185">Reference proteome</keyword>
<evidence type="ECO:0000256" key="9">
    <source>
        <dbReference type="SAM" id="MobiDB-lite"/>
    </source>
</evidence>
<evidence type="ECO:0000256" key="8">
    <source>
        <dbReference type="ARBA" id="ARBA00023136"/>
    </source>
</evidence>
<dbReference type="PANTHER" id="PTHR46009">
    <property type="entry name" value="VACUOLAR PROTEIN SORTING-ASSOCIATED PROTEIN VTA1 HOMOLOG"/>
    <property type="match status" value="1"/>
</dbReference>
<evidence type="ECO:0000256" key="4">
    <source>
        <dbReference type="ARBA" id="ARBA00022448"/>
    </source>
</evidence>
<evidence type="ECO:0000313" key="13">
    <source>
        <dbReference type="Proteomes" id="UP001651158"/>
    </source>
</evidence>
<comment type="caution">
    <text evidence="12">The sequence shown here is derived from an EMBL/GenBank/DDBJ whole genome shotgun (WGS) entry which is preliminary data.</text>
</comment>
<accession>A0ABR4Q1D4</accession>
<evidence type="ECO:0000313" key="12">
    <source>
        <dbReference type="EMBL" id="KAL5103412.1"/>
    </source>
</evidence>
<dbReference type="InterPro" id="IPR041212">
    <property type="entry name" value="Vta1_C"/>
</dbReference>
<feature type="domain" description="Vta1/callose synthase N-terminal" evidence="10">
    <location>
        <begin position="8"/>
        <end position="108"/>
    </location>
</feature>
<dbReference type="EMBL" id="JAKROA010000018">
    <property type="protein sequence ID" value="KAL5103412.1"/>
    <property type="molecule type" value="Genomic_DNA"/>
</dbReference>
<reference evidence="12 13" key="1">
    <citation type="journal article" date="2022" name="Front. Cell. Infect. Microbiol.">
        <title>The Genomes of Two Strains of Taenia crassiceps the Animal Model for the Study of Human Cysticercosis.</title>
        <authorList>
            <person name="Bobes R.J."/>
            <person name="Estrada K."/>
            <person name="Rios-Valencia D.G."/>
            <person name="Calderon-Gallegos A."/>
            <person name="de la Torre P."/>
            <person name="Carrero J.C."/>
            <person name="Sanchez-Flores A."/>
            <person name="Laclette J.P."/>
        </authorList>
    </citation>
    <scope>NUCLEOTIDE SEQUENCE [LARGE SCALE GENOMIC DNA]</scope>
    <source>
        <strain evidence="12">WFUcys</strain>
    </source>
</reference>
<dbReference type="InterPro" id="IPR039431">
    <property type="entry name" value="Vta1/CALS_N"/>
</dbReference>
<keyword evidence="5" id="KW-0963">Cytoplasm</keyword>
<proteinExistence type="inferred from homology"/>
<comment type="subcellular location">
    <subcellularLocation>
        <location evidence="2">Cytoplasm</location>
    </subcellularLocation>
    <subcellularLocation>
        <location evidence="1">Endosome membrane</location>
        <topology evidence="1">Peripheral membrane protein</topology>
    </subcellularLocation>
</comment>
<name>A0ABR4Q1D4_9CEST</name>
<dbReference type="Gene3D" id="1.25.40.270">
    <property type="entry name" value="Vacuolar protein sorting-associated protein vta1"/>
    <property type="match status" value="1"/>
</dbReference>
<organism evidence="12 13">
    <name type="scientific">Taenia crassiceps</name>
    <dbReference type="NCBI Taxonomy" id="6207"/>
    <lineage>
        <taxon>Eukaryota</taxon>
        <taxon>Metazoa</taxon>
        <taxon>Spiralia</taxon>
        <taxon>Lophotrochozoa</taxon>
        <taxon>Platyhelminthes</taxon>
        <taxon>Cestoda</taxon>
        <taxon>Eucestoda</taxon>
        <taxon>Cyclophyllidea</taxon>
        <taxon>Taeniidae</taxon>
        <taxon>Taenia</taxon>
    </lineage>
</organism>
<keyword evidence="8" id="KW-0472">Membrane</keyword>
<evidence type="ECO:0000256" key="1">
    <source>
        <dbReference type="ARBA" id="ARBA00004481"/>
    </source>
</evidence>
<keyword evidence="7" id="KW-0653">Protein transport</keyword>
<dbReference type="Proteomes" id="UP001651158">
    <property type="component" value="Unassembled WGS sequence"/>
</dbReference>
<comment type="similarity">
    <text evidence="3">Belongs to the VTA1 family.</text>
</comment>
<dbReference type="Gene3D" id="1.20.5.420">
    <property type="entry name" value="Immunoglobulin FC, subunit C"/>
    <property type="match status" value="1"/>
</dbReference>
<keyword evidence="4" id="KW-0813">Transport</keyword>
<evidence type="ECO:0000256" key="5">
    <source>
        <dbReference type="ARBA" id="ARBA00022490"/>
    </source>
</evidence>
<feature type="region of interest" description="Disordered" evidence="9">
    <location>
        <begin position="118"/>
        <end position="169"/>
    </location>
</feature>
<feature type="compositionally biased region" description="Basic and acidic residues" evidence="9">
    <location>
        <begin position="154"/>
        <end position="164"/>
    </location>
</feature>
<evidence type="ECO:0000256" key="3">
    <source>
        <dbReference type="ARBA" id="ARBA00007895"/>
    </source>
</evidence>